<accession>A0AA95F681</accession>
<evidence type="ECO:0000313" key="1">
    <source>
        <dbReference type="EMBL" id="WEK55715.1"/>
    </source>
</evidence>
<proteinExistence type="predicted"/>
<dbReference type="Proteomes" id="UP001178662">
    <property type="component" value="Chromosome"/>
</dbReference>
<evidence type="ECO:0000313" key="2">
    <source>
        <dbReference type="Proteomes" id="UP001178662"/>
    </source>
</evidence>
<gene>
    <name evidence="1" type="ORF">P0Y55_06630</name>
</gene>
<dbReference type="EMBL" id="CP119317">
    <property type="protein sequence ID" value="WEK55715.1"/>
    <property type="molecule type" value="Genomic_DNA"/>
</dbReference>
<name>A0AA95F681_9BACL</name>
<keyword evidence="2" id="KW-1185">Reference proteome</keyword>
<protein>
    <submittedName>
        <fullName evidence="1">DUF2487 family protein</fullName>
    </submittedName>
</protein>
<dbReference type="Pfam" id="PF10673">
    <property type="entry name" value="DUF2487"/>
    <property type="match status" value="1"/>
</dbReference>
<dbReference type="InterPro" id="IPR019615">
    <property type="entry name" value="DUF2487"/>
</dbReference>
<sequence>MKFSELNEASWLELQHYLDTCLLPVSGLRGDETPWEATDKIARTGQWLAPIETSFHGRTVTLPAYHYDLSDEGDVTRLNNLCSKLRNTGFAYIIVVCGQPEYLSNEIVADLLVQPMVLDEQPDVDSIRSQIAMLWRKPAVTQ</sequence>
<organism evidence="1 2">
    <name type="scientific">Candidatus Cohnella colombiensis</name>
    <dbReference type="NCBI Taxonomy" id="3121368"/>
    <lineage>
        <taxon>Bacteria</taxon>
        <taxon>Bacillati</taxon>
        <taxon>Bacillota</taxon>
        <taxon>Bacilli</taxon>
        <taxon>Bacillales</taxon>
        <taxon>Paenibacillaceae</taxon>
        <taxon>Cohnella</taxon>
    </lineage>
</organism>
<reference evidence="1" key="1">
    <citation type="submission" date="2023-03" db="EMBL/GenBank/DDBJ databases">
        <title>Andean soil-derived lignocellulolytic bacterial consortium as a source of novel taxa and putative plastic-active enzymes.</title>
        <authorList>
            <person name="Diaz-Garcia L."/>
            <person name="Chuvochina M."/>
            <person name="Feuerriegel G."/>
            <person name="Bunk B."/>
            <person name="Sproer C."/>
            <person name="Streit W.R."/>
            <person name="Rodriguez L.M."/>
            <person name="Overmann J."/>
            <person name="Jimenez D.J."/>
        </authorList>
    </citation>
    <scope>NUCLEOTIDE SEQUENCE</scope>
    <source>
        <strain evidence="1">MAG 2441</strain>
    </source>
</reference>
<dbReference type="AlphaFoldDB" id="A0AA95F681"/>